<comment type="subcellular location">
    <subcellularLocation>
        <location evidence="1">Membrane</location>
    </subcellularLocation>
</comment>
<feature type="region of interest" description="Disordered" evidence="6">
    <location>
        <begin position="194"/>
        <end position="218"/>
    </location>
</feature>
<dbReference type="PANTHER" id="PTHR23130:SF157">
    <property type="entry name" value="AUXIN-INDUCED IN ROOT CULTURES PROTEIN 12"/>
    <property type="match status" value="1"/>
</dbReference>
<dbReference type="AlphaFoldDB" id="A0A2P2IIP8"/>
<evidence type="ECO:0000256" key="4">
    <source>
        <dbReference type="ARBA" id="ARBA00022982"/>
    </source>
</evidence>
<reference evidence="9" key="1">
    <citation type="submission" date="2018-02" db="EMBL/GenBank/DDBJ databases">
        <title>Rhizophora mucronata_Transcriptome.</title>
        <authorList>
            <person name="Meera S.P."/>
            <person name="Sreeshan A."/>
            <person name="Augustine A."/>
        </authorList>
    </citation>
    <scope>NUCLEOTIDE SEQUENCE</scope>
    <source>
        <tissue evidence="9">Leaf</tissue>
    </source>
</reference>
<keyword evidence="2" id="KW-0813">Transport</keyword>
<feature type="domain" description="DOMON" evidence="8">
    <location>
        <begin position="50"/>
        <end position="164"/>
    </location>
</feature>
<dbReference type="PROSITE" id="PS50836">
    <property type="entry name" value="DOMON"/>
    <property type="match status" value="1"/>
</dbReference>
<keyword evidence="4" id="KW-0249">Electron transport</keyword>
<dbReference type="CDD" id="cd09629">
    <property type="entry name" value="DOMON_CIL1_like"/>
    <property type="match status" value="1"/>
</dbReference>
<name>A0A2P2IIP8_RHIMU</name>
<evidence type="ECO:0000256" key="2">
    <source>
        <dbReference type="ARBA" id="ARBA00022448"/>
    </source>
</evidence>
<dbReference type="GO" id="GO:0016020">
    <property type="term" value="C:membrane"/>
    <property type="evidence" value="ECO:0007669"/>
    <property type="project" value="UniProtKB-SubCell"/>
</dbReference>
<dbReference type="EMBL" id="GGEC01000564">
    <property type="protein sequence ID" value="MBW81047.1"/>
    <property type="molecule type" value="Transcribed_RNA"/>
</dbReference>
<accession>A0A2P2IIP8</accession>
<keyword evidence="3 7" id="KW-0732">Signal</keyword>
<keyword evidence="5" id="KW-0472">Membrane</keyword>
<proteinExistence type="predicted"/>
<feature type="compositionally biased region" description="Low complexity" evidence="6">
    <location>
        <begin position="204"/>
        <end position="218"/>
    </location>
</feature>
<dbReference type="Pfam" id="PF04526">
    <property type="entry name" value="DUF568"/>
    <property type="match status" value="1"/>
</dbReference>
<dbReference type="PANTHER" id="PTHR23130">
    <property type="entry name" value="CYTOCHROME B561 AND DOMON DOMAIN-CONTAINING PROTEIN"/>
    <property type="match status" value="1"/>
</dbReference>
<evidence type="ECO:0000313" key="9">
    <source>
        <dbReference type="EMBL" id="MBW81047.1"/>
    </source>
</evidence>
<evidence type="ECO:0000256" key="1">
    <source>
        <dbReference type="ARBA" id="ARBA00004370"/>
    </source>
</evidence>
<sequence length="245" mass="26119">MMAPISSVSFPALFLALSFWVLLVSPAHSLNCTSEKFNKQYANCSALQSLNAYLHYTYDSSNSSLSIAFVAAPAKSEGWVGWGINPSSTKMVGGQALVAFKTNGVLGVKTYNLVSYQGIQEAKLSFDVWDKRAETDSNSGNFVIFASLKVPDKAEKLNQIWQVGSSVTNEKPDKHSLGPANRQAIGTLELVASSPSGSGGGGNDSSTNTPPTGSNSTSSADYRIKGFRLSFYFGLFVFLGDLIGI</sequence>
<evidence type="ECO:0000256" key="5">
    <source>
        <dbReference type="ARBA" id="ARBA00023136"/>
    </source>
</evidence>
<dbReference type="InterPro" id="IPR045265">
    <property type="entry name" value="AIR12_DOMON"/>
</dbReference>
<evidence type="ECO:0000256" key="7">
    <source>
        <dbReference type="SAM" id="SignalP"/>
    </source>
</evidence>
<feature type="chain" id="PRO_5015185483" description="DOMON domain-containing protein" evidence="7">
    <location>
        <begin position="30"/>
        <end position="245"/>
    </location>
</feature>
<evidence type="ECO:0000256" key="6">
    <source>
        <dbReference type="SAM" id="MobiDB-lite"/>
    </source>
</evidence>
<feature type="signal peptide" evidence="7">
    <location>
        <begin position="1"/>
        <end position="29"/>
    </location>
</feature>
<evidence type="ECO:0000259" key="8">
    <source>
        <dbReference type="PROSITE" id="PS50836"/>
    </source>
</evidence>
<organism evidence="9">
    <name type="scientific">Rhizophora mucronata</name>
    <name type="common">Asiatic mangrove</name>
    <dbReference type="NCBI Taxonomy" id="61149"/>
    <lineage>
        <taxon>Eukaryota</taxon>
        <taxon>Viridiplantae</taxon>
        <taxon>Streptophyta</taxon>
        <taxon>Embryophyta</taxon>
        <taxon>Tracheophyta</taxon>
        <taxon>Spermatophyta</taxon>
        <taxon>Magnoliopsida</taxon>
        <taxon>eudicotyledons</taxon>
        <taxon>Gunneridae</taxon>
        <taxon>Pentapetalae</taxon>
        <taxon>rosids</taxon>
        <taxon>fabids</taxon>
        <taxon>Malpighiales</taxon>
        <taxon>Rhizophoraceae</taxon>
        <taxon>Rhizophora</taxon>
    </lineage>
</organism>
<dbReference type="InterPro" id="IPR005018">
    <property type="entry name" value="DOMON_domain"/>
</dbReference>
<protein>
    <recommendedName>
        <fullName evidence="8">DOMON domain-containing protein</fullName>
    </recommendedName>
</protein>
<evidence type="ECO:0000256" key="3">
    <source>
        <dbReference type="ARBA" id="ARBA00022729"/>
    </source>
</evidence>